<dbReference type="Pfam" id="PF00480">
    <property type="entry name" value="ROK"/>
    <property type="match status" value="1"/>
</dbReference>
<evidence type="ECO:0000313" key="3">
    <source>
        <dbReference type="Proteomes" id="UP001057702"/>
    </source>
</evidence>
<dbReference type="PANTHER" id="PTHR18964">
    <property type="entry name" value="ROK (REPRESSOR, ORF, KINASE) FAMILY"/>
    <property type="match status" value="1"/>
</dbReference>
<dbReference type="Gene3D" id="1.10.10.10">
    <property type="entry name" value="Winged helix-like DNA-binding domain superfamily/Winged helix DNA-binding domain"/>
    <property type="match status" value="1"/>
</dbReference>
<dbReference type="InterPro" id="IPR000600">
    <property type="entry name" value="ROK"/>
</dbReference>
<dbReference type="PRINTS" id="PR00033">
    <property type="entry name" value="HTHASNC"/>
</dbReference>
<dbReference type="InterPro" id="IPR036390">
    <property type="entry name" value="WH_DNA-bd_sf"/>
</dbReference>
<comment type="caution">
    <text evidence="2">The sequence shown here is derived from an EMBL/GenBank/DDBJ whole genome shotgun (WGS) entry which is preliminary data.</text>
</comment>
<gene>
    <name evidence="2" type="ORF">NGB36_09660</name>
</gene>
<proteinExistence type="inferred from homology"/>
<dbReference type="EMBL" id="JANFNG010000005">
    <property type="protein sequence ID" value="MCQ4080860.1"/>
    <property type="molecule type" value="Genomic_DNA"/>
</dbReference>
<dbReference type="SUPFAM" id="SSF46785">
    <property type="entry name" value="Winged helix' DNA-binding domain"/>
    <property type="match status" value="1"/>
</dbReference>
<dbReference type="Proteomes" id="UP001057702">
    <property type="component" value="Unassembled WGS sequence"/>
</dbReference>
<dbReference type="CDD" id="cd00090">
    <property type="entry name" value="HTH_ARSR"/>
    <property type="match status" value="1"/>
</dbReference>
<sequence length="380" mass="39651">MPVEKPSLDLLRSITDEHVLRALMEHGRLTRADIAARTGISKPTIYDSVRRLAEAGVLADTGERTTGRGRVGFYYSLAPDTGAALVASISPRGLVAEAVNAFGELVAREETVLGRSASQEEVAQALARAAGTLRAHIPGGLRIAVISAADPVDRGTGRLVQLPDAPFLVGDLHPVAILEPLIAGQVLVDNDVNWAARAERGSGCAVGIDDFVYVHLGEGLGCAVVNDGRVRRGHRGLAGEIAHLHTAGPDGTAMPLTEVFATLGLRRQESTAIDVEALRAVTSGADEAAARTRTILARAVCGVLAAAVALADPQLVVIGGTWGADPAMIETIREQFARSPRHVPIATALVQAPELAGARARAADELRSAIITTARSGHAR</sequence>
<organism evidence="2 3">
    <name type="scientific">Streptomyces humicola</name>
    <dbReference type="NCBI Taxonomy" id="2953240"/>
    <lineage>
        <taxon>Bacteria</taxon>
        <taxon>Bacillati</taxon>
        <taxon>Actinomycetota</taxon>
        <taxon>Actinomycetes</taxon>
        <taxon>Kitasatosporales</taxon>
        <taxon>Streptomycetaceae</taxon>
        <taxon>Streptomyces</taxon>
    </lineage>
</organism>
<dbReference type="InterPro" id="IPR043129">
    <property type="entry name" value="ATPase_NBD"/>
</dbReference>
<dbReference type="InterPro" id="IPR000485">
    <property type="entry name" value="AsnC-type_HTH_dom"/>
</dbReference>
<dbReference type="SUPFAM" id="SSF53067">
    <property type="entry name" value="Actin-like ATPase domain"/>
    <property type="match status" value="1"/>
</dbReference>
<protein>
    <submittedName>
        <fullName evidence="2">ROK family transcriptional regulator</fullName>
    </submittedName>
</protein>
<dbReference type="Gene3D" id="3.30.420.40">
    <property type="match status" value="2"/>
</dbReference>
<accession>A0ABT1PV23</accession>
<reference evidence="2" key="1">
    <citation type="submission" date="2022-06" db="EMBL/GenBank/DDBJ databases">
        <title>Draft genome sequence of Streptomyces sp. RB6PN25 isolated from peat swamp forest in Thailand.</title>
        <authorList>
            <person name="Duangmal K."/>
            <person name="Klaysubun C."/>
        </authorList>
    </citation>
    <scope>NUCLEOTIDE SEQUENCE</scope>
    <source>
        <strain evidence="2">RB6PN25</strain>
    </source>
</reference>
<dbReference type="InterPro" id="IPR036388">
    <property type="entry name" value="WH-like_DNA-bd_sf"/>
</dbReference>
<evidence type="ECO:0000313" key="2">
    <source>
        <dbReference type="EMBL" id="MCQ4080860.1"/>
    </source>
</evidence>
<dbReference type="RefSeq" id="WP_255919768.1">
    <property type="nucleotide sequence ID" value="NZ_JANFNG010000005.1"/>
</dbReference>
<comment type="similarity">
    <text evidence="1">Belongs to the ROK (NagC/XylR) family.</text>
</comment>
<evidence type="ECO:0000256" key="1">
    <source>
        <dbReference type="ARBA" id="ARBA00006479"/>
    </source>
</evidence>
<dbReference type="CDD" id="cd23763">
    <property type="entry name" value="ASKHA_ATPase_ROK"/>
    <property type="match status" value="1"/>
</dbReference>
<dbReference type="InterPro" id="IPR011991">
    <property type="entry name" value="ArsR-like_HTH"/>
</dbReference>
<name>A0ABT1PV23_9ACTN</name>
<dbReference type="PANTHER" id="PTHR18964:SF149">
    <property type="entry name" value="BIFUNCTIONAL UDP-N-ACETYLGLUCOSAMINE 2-EPIMERASE_N-ACETYLMANNOSAMINE KINASE"/>
    <property type="match status" value="1"/>
</dbReference>
<dbReference type="Pfam" id="PF13412">
    <property type="entry name" value="HTH_24"/>
    <property type="match status" value="1"/>
</dbReference>
<keyword evidence="3" id="KW-1185">Reference proteome</keyword>